<feature type="transmembrane region" description="Helical" evidence="1">
    <location>
        <begin position="308"/>
        <end position="327"/>
    </location>
</feature>
<organism evidence="3 4">
    <name type="scientific">Solibaculum intestinale</name>
    <dbReference type="NCBI Taxonomy" id="3133165"/>
    <lineage>
        <taxon>Bacteria</taxon>
        <taxon>Bacillati</taxon>
        <taxon>Bacillota</taxon>
        <taxon>Clostridia</taxon>
        <taxon>Eubacteriales</taxon>
        <taxon>Oscillospiraceae</taxon>
        <taxon>Solibaculum</taxon>
    </lineage>
</organism>
<evidence type="ECO:0000256" key="1">
    <source>
        <dbReference type="SAM" id="Phobius"/>
    </source>
</evidence>
<feature type="chain" id="PRO_5047143286" evidence="2">
    <location>
        <begin position="25"/>
        <end position="333"/>
    </location>
</feature>
<dbReference type="EMBL" id="JBBMFD010000032">
    <property type="protein sequence ID" value="MEQ2441635.1"/>
    <property type="molecule type" value="Genomic_DNA"/>
</dbReference>
<evidence type="ECO:0000256" key="2">
    <source>
        <dbReference type="SAM" id="SignalP"/>
    </source>
</evidence>
<protein>
    <submittedName>
        <fullName evidence="3">Uncharacterized protein</fullName>
    </submittedName>
</protein>
<keyword evidence="1" id="KW-0812">Transmembrane</keyword>
<keyword evidence="4" id="KW-1185">Reference proteome</keyword>
<evidence type="ECO:0000313" key="3">
    <source>
        <dbReference type="EMBL" id="MEQ2441635.1"/>
    </source>
</evidence>
<comment type="caution">
    <text evidence="3">The sequence shown here is derived from an EMBL/GenBank/DDBJ whole genome shotgun (WGS) entry which is preliminary data.</text>
</comment>
<keyword evidence="2" id="KW-0732">Signal</keyword>
<keyword evidence="1" id="KW-1133">Transmembrane helix</keyword>
<dbReference type="RefSeq" id="WP_349220842.1">
    <property type="nucleotide sequence ID" value="NZ_JBBMFD010000032.1"/>
</dbReference>
<proteinExistence type="predicted"/>
<feature type="signal peptide" evidence="2">
    <location>
        <begin position="1"/>
        <end position="24"/>
    </location>
</feature>
<keyword evidence="1" id="KW-0472">Membrane</keyword>
<reference evidence="3 4" key="1">
    <citation type="submission" date="2024-03" db="EMBL/GenBank/DDBJ databases">
        <title>Human intestinal bacterial collection.</title>
        <authorList>
            <person name="Pauvert C."/>
            <person name="Hitch T.C.A."/>
            <person name="Clavel T."/>
        </authorList>
    </citation>
    <scope>NUCLEOTIDE SEQUENCE [LARGE SCALE GENOMIC DNA]</scope>
    <source>
        <strain evidence="3 4">CLA-JM-H44</strain>
    </source>
</reference>
<sequence>MKKWASLLLSVFLIFATTGTAAFAANEKEANGLKTLEYRINEGEWQTVPGFIENSRENSFSVELPRNTETRNAIVEIRATPIDSENKEVFYDGRKTITIADGFVQGSQSPAVFIRDKDKADETGTGIMTVVSFTVAPIDPAIVEFANKNLSIVFDGERSGTQTYNREVDIKFMQNELVTLTVNNTGGGNEPPKAGDSRWKFLGFVIDGEVIMPWDADCMSWTFQTDHLNVGTHDIVMRFVLETYQEVIPDGPVSADTPAAFAWMEYLAEDGGYTFTYNISETFTIEKLTEEPAEPDNTDNPPTGVDDIVAVVLLILLSGTGICVLLIHKRSRA</sequence>
<gene>
    <name evidence="3" type="ORF">WMO26_12430</name>
</gene>
<dbReference type="Proteomes" id="UP001489509">
    <property type="component" value="Unassembled WGS sequence"/>
</dbReference>
<accession>A0ABV1E2U7</accession>
<name>A0ABV1E2U7_9FIRM</name>
<evidence type="ECO:0000313" key="4">
    <source>
        <dbReference type="Proteomes" id="UP001489509"/>
    </source>
</evidence>